<name>A0ABW0Z4X4_9ACTN</name>
<feature type="transmembrane region" description="Helical" evidence="2">
    <location>
        <begin position="123"/>
        <end position="142"/>
    </location>
</feature>
<evidence type="ECO:0000256" key="2">
    <source>
        <dbReference type="SAM" id="Phobius"/>
    </source>
</evidence>
<feature type="transmembrane region" description="Helical" evidence="2">
    <location>
        <begin position="318"/>
        <end position="342"/>
    </location>
</feature>
<proteinExistence type="predicted"/>
<dbReference type="Pfam" id="PF04235">
    <property type="entry name" value="DUF418"/>
    <property type="match status" value="1"/>
</dbReference>
<feature type="region of interest" description="Disordered" evidence="1">
    <location>
        <begin position="385"/>
        <end position="416"/>
    </location>
</feature>
<dbReference type="Proteomes" id="UP001596083">
    <property type="component" value="Unassembled WGS sequence"/>
</dbReference>
<keyword evidence="2" id="KW-0472">Membrane</keyword>
<evidence type="ECO:0000313" key="5">
    <source>
        <dbReference type="EMBL" id="MFC5722843.1"/>
    </source>
</evidence>
<comment type="caution">
    <text evidence="5">The sequence shown here is derived from an EMBL/GenBank/DDBJ whole genome shotgun (WGS) entry which is preliminary data.</text>
</comment>
<dbReference type="EMBL" id="JBHSPB010000014">
    <property type="protein sequence ID" value="MFC5722843.1"/>
    <property type="molecule type" value="Genomic_DNA"/>
</dbReference>
<dbReference type="InterPro" id="IPR052529">
    <property type="entry name" value="Bact_Transport_Assoc"/>
</dbReference>
<dbReference type="Pfam" id="PF07786">
    <property type="entry name" value="HGSNAT_cat"/>
    <property type="match status" value="1"/>
</dbReference>
<accession>A0ABW0Z4X4</accession>
<feature type="transmembrane region" description="Helical" evidence="2">
    <location>
        <begin position="211"/>
        <end position="230"/>
    </location>
</feature>
<feature type="domain" description="Heparan-alpha-glucosaminide N-acetyltransferase catalytic" evidence="4">
    <location>
        <begin position="8"/>
        <end position="203"/>
    </location>
</feature>
<dbReference type="PANTHER" id="PTHR30590">
    <property type="entry name" value="INNER MEMBRANE PROTEIN"/>
    <property type="match status" value="1"/>
</dbReference>
<keyword evidence="2" id="KW-1133">Transmembrane helix</keyword>
<feature type="transmembrane region" description="Helical" evidence="2">
    <location>
        <begin position="180"/>
        <end position="199"/>
    </location>
</feature>
<reference evidence="6" key="1">
    <citation type="journal article" date="2019" name="Int. J. Syst. Evol. Microbiol.">
        <title>The Global Catalogue of Microorganisms (GCM) 10K type strain sequencing project: providing services to taxonomists for standard genome sequencing and annotation.</title>
        <authorList>
            <consortium name="The Broad Institute Genomics Platform"/>
            <consortium name="The Broad Institute Genome Sequencing Center for Infectious Disease"/>
            <person name="Wu L."/>
            <person name="Ma J."/>
        </authorList>
    </citation>
    <scope>NUCLEOTIDE SEQUENCE [LARGE SCALE GENOMIC DNA]</scope>
    <source>
        <strain evidence="6">CGMCC 4.7304</strain>
    </source>
</reference>
<sequence length="416" mass="43190">MRDLRESRLVGLDAVRGLAILGMFAVHVGPAPYRDGPGYVLVAADGRAPAVFTLVAGFSLALARGGTTPRPGPPPRTTIVRCAVLALLGLALASLQTGILVILAFYAAYFLACEPFTRLRTPVLAAVAAGSAVLGPLASYVLGPPLGVRAQGRGGTPSLSDLTTWEGAGRALTDLLVTGAYPLLTYLPYLLIGLVLGRVADPRRPGTARRMAGWGTAAAVAGYGGAWLATERLGGRERLLAAIAEHHPGASAAADPVRAVLARQFGAIPSTSWDWLLIAEPYSQTPLETLGNAGVGGALIGLAMAFTNPRVLRLLRPLAVVGAMSLSVYVVHALALAWPAYGARSWQALGWFSAAALAGACAWRYAWRGSPLRHGPLEWALRSAAGRHRPASAPPSSSAPAPPTPSAVGRTPERDR</sequence>
<organism evidence="5 6">
    <name type="scientific">Streptomyces gamaensis</name>
    <dbReference type="NCBI Taxonomy" id="1763542"/>
    <lineage>
        <taxon>Bacteria</taxon>
        <taxon>Bacillati</taxon>
        <taxon>Actinomycetota</taxon>
        <taxon>Actinomycetes</taxon>
        <taxon>Kitasatosporales</taxon>
        <taxon>Streptomycetaceae</taxon>
        <taxon>Streptomyces</taxon>
    </lineage>
</organism>
<feature type="transmembrane region" description="Helical" evidence="2">
    <location>
        <begin position="14"/>
        <end position="33"/>
    </location>
</feature>
<dbReference type="PANTHER" id="PTHR30590:SF3">
    <property type="entry name" value="HYPOTHETICAL MEMBRANE SPANNING PROTEIN"/>
    <property type="match status" value="1"/>
</dbReference>
<gene>
    <name evidence="5" type="ORF">ACFP1Z_21990</name>
</gene>
<keyword evidence="6" id="KW-1185">Reference proteome</keyword>
<feature type="domain" description="DUF418" evidence="3">
    <location>
        <begin position="267"/>
        <end position="385"/>
    </location>
</feature>
<feature type="transmembrane region" description="Helical" evidence="2">
    <location>
        <begin position="348"/>
        <end position="367"/>
    </location>
</feature>
<evidence type="ECO:0000256" key="1">
    <source>
        <dbReference type="SAM" id="MobiDB-lite"/>
    </source>
</evidence>
<feature type="transmembrane region" description="Helical" evidence="2">
    <location>
        <begin position="40"/>
        <end position="63"/>
    </location>
</feature>
<protein>
    <submittedName>
        <fullName evidence="5">Heparan-alpha-glucosaminide N-acetyltransferase domain-containing protein</fullName>
    </submittedName>
</protein>
<keyword evidence="2" id="KW-0812">Transmembrane</keyword>
<evidence type="ECO:0000259" key="4">
    <source>
        <dbReference type="Pfam" id="PF07786"/>
    </source>
</evidence>
<dbReference type="InterPro" id="IPR007349">
    <property type="entry name" value="DUF418"/>
</dbReference>
<dbReference type="InterPro" id="IPR012429">
    <property type="entry name" value="HGSNAT_cat"/>
</dbReference>
<feature type="transmembrane region" description="Helical" evidence="2">
    <location>
        <begin position="83"/>
        <end position="111"/>
    </location>
</feature>
<evidence type="ECO:0000313" key="6">
    <source>
        <dbReference type="Proteomes" id="UP001596083"/>
    </source>
</evidence>
<dbReference type="RefSeq" id="WP_390318601.1">
    <property type="nucleotide sequence ID" value="NZ_JBHSPB010000014.1"/>
</dbReference>
<evidence type="ECO:0000259" key="3">
    <source>
        <dbReference type="Pfam" id="PF04235"/>
    </source>
</evidence>